<keyword evidence="1" id="KW-0732">Signal</keyword>
<proteinExistence type="predicted"/>
<dbReference type="SUPFAM" id="SSF109854">
    <property type="entry name" value="DinB/YfiT-like putative metalloenzymes"/>
    <property type="match status" value="1"/>
</dbReference>
<evidence type="ECO:0000256" key="1">
    <source>
        <dbReference type="SAM" id="SignalP"/>
    </source>
</evidence>
<evidence type="ECO:0000259" key="2">
    <source>
        <dbReference type="Pfam" id="PF12867"/>
    </source>
</evidence>
<dbReference type="InterPro" id="IPR024775">
    <property type="entry name" value="DinB-like"/>
</dbReference>
<dbReference type="EMBL" id="FOZL01000002">
    <property type="protein sequence ID" value="SFS21525.1"/>
    <property type="molecule type" value="Genomic_DNA"/>
</dbReference>
<dbReference type="InterPro" id="IPR034660">
    <property type="entry name" value="DinB/YfiT-like"/>
</dbReference>
<dbReference type="STRING" id="474950.SAMN05421771_4231"/>
<protein>
    <submittedName>
        <fullName evidence="3">DinB family protein</fullName>
    </submittedName>
</protein>
<feature type="chain" id="PRO_5011499496" evidence="1">
    <location>
        <begin position="22"/>
        <end position="194"/>
    </location>
</feature>
<feature type="domain" description="DinB-like" evidence="2">
    <location>
        <begin position="52"/>
        <end position="181"/>
    </location>
</feature>
<dbReference type="RefSeq" id="WP_089843591.1">
    <property type="nucleotide sequence ID" value="NZ_FOZL01000002.1"/>
</dbReference>
<organism evidence="3 4">
    <name type="scientific">Granulicella pectinivorans</name>
    <dbReference type="NCBI Taxonomy" id="474950"/>
    <lineage>
        <taxon>Bacteria</taxon>
        <taxon>Pseudomonadati</taxon>
        <taxon>Acidobacteriota</taxon>
        <taxon>Terriglobia</taxon>
        <taxon>Terriglobales</taxon>
        <taxon>Acidobacteriaceae</taxon>
        <taxon>Granulicella</taxon>
    </lineage>
</organism>
<evidence type="ECO:0000313" key="3">
    <source>
        <dbReference type="EMBL" id="SFS21525.1"/>
    </source>
</evidence>
<name>A0A1I6N0N1_9BACT</name>
<sequence length="194" mass="20624">MRIKITLAAAVLALSTLTATAQMGKAPSLGAVGTPADPAKAIDLMLNLFEHEAMGVVKTMPADKFSFAPNHAIFAPTQGEKFEGVRSFVQQVTHVAQANYYFFSTISGTKPDVDVKAIDKITTKEEAVAALAASFAFGHKAVATITPENAFTVIKGADGMDTRATLATFAVAHGYDHYGQMVEYLRMNGLTPPQ</sequence>
<dbReference type="Gene3D" id="1.20.120.450">
    <property type="entry name" value="dinb family like domain"/>
    <property type="match status" value="1"/>
</dbReference>
<reference evidence="3 4" key="1">
    <citation type="submission" date="2016-10" db="EMBL/GenBank/DDBJ databases">
        <authorList>
            <person name="de Groot N.N."/>
        </authorList>
    </citation>
    <scope>NUCLEOTIDE SEQUENCE [LARGE SCALE GENOMIC DNA]</scope>
    <source>
        <strain evidence="3 4">DSM 21001</strain>
    </source>
</reference>
<accession>A0A1I6N0N1</accession>
<feature type="signal peptide" evidence="1">
    <location>
        <begin position="1"/>
        <end position="21"/>
    </location>
</feature>
<dbReference type="AlphaFoldDB" id="A0A1I6N0N1"/>
<dbReference type="OrthoDB" id="117525at2"/>
<evidence type="ECO:0000313" key="4">
    <source>
        <dbReference type="Proteomes" id="UP000199024"/>
    </source>
</evidence>
<gene>
    <name evidence="3" type="ORF">SAMN05421771_4231</name>
</gene>
<dbReference type="Proteomes" id="UP000199024">
    <property type="component" value="Unassembled WGS sequence"/>
</dbReference>
<dbReference type="Pfam" id="PF12867">
    <property type="entry name" value="DinB_2"/>
    <property type="match status" value="1"/>
</dbReference>
<keyword evidence="4" id="KW-1185">Reference proteome</keyword>